<reference evidence="2 3" key="1">
    <citation type="journal article" date="2012" name="J. Bacteriol.">
        <title>Complete Genome Sequence of Mycobacterium vaccae Type Strain ATCC 25954.</title>
        <authorList>
            <person name="Ho Y.S."/>
            <person name="Adroub S.A."/>
            <person name="Abadi M."/>
            <person name="Al Alwan B."/>
            <person name="Alkhateeb R."/>
            <person name="Gao G."/>
            <person name="Ragab A."/>
            <person name="Ali S."/>
            <person name="van Soolingen D."/>
            <person name="Bitter W."/>
            <person name="Pain A."/>
            <person name="Abdallah A.M."/>
        </authorList>
    </citation>
    <scope>NUCLEOTIDE SEQUENCE [LARGE SCALE GENOMIC DNA]</scope>
    <source>
        <strain evidence="2 3">ATCC 25954</strain>
    </source>
</reference>
<feature type="region of interest" description="Disordered" evidence="1">
    <location>
        <begin position="295"/>
        <end position="318"/>
    </location>
</feature>
<keyword evidence="3" id="KW-1185">Reference proteome</keyword>
<dbReference type="HOGENOM" id="CLU_670534_0_0_11"/>
<dbReference type="AlphaFoldDB" id="K0VEK5"/>
<protein>
    <submittedName>
        <fullName evidence="2">Uncharacterized protein</fullName>
    </submittedName>
</protein>
<gene>
    <name evidence="2" type="ORF">MVAC_12436</name>
</gene>
<name>K0VEK5_MYCVA</name>
<feature type="region of interest" description="Disordered" evidence="1">
    <location>
        <begin position="215"/>
        <end position="237"/>
    </location>
</feature>
<dbReference type="Proteomes" id="UP000006072">
    <property type="component" value="Unassembled WGS sequence"/>
</dbReference>
<evidence type="ECO:0000256" key="1">
    <source>
        <dbReference type="SAM" id="MobiDB-lite"/>
    </source>
</evidence>
<comment type="caution">
    <text evidence="2">The sequence shown here is derived from an EMBL/GenBank/DDBJ whole genome shotgun (WGS) entry which is preliminary data.</text>
</comment>
<feature type="compositionally biased region" description="Basic and acidic residues" evidence="1">
    <location>
        <begin position="308"/>
        <end position="317"/>
    </location>
</feature>
<feature type="compositionally biased region" description="Pro residues" evidence="1">
    <location>
        <begin position="219"/>
        <end position="236"/>
    </location>
</feature>
<evidence type="ECO:0000313" key="3">
    <source>
        <dbReference type="Proteomes" id="UP000006072"/>
    </source>
</evidence>
<sequence>MYVVTGPGLGQPPGASADCSAVSVDRFDKQPAELRRVVSASFAKPAEWFDGLDRDVRFALTTIFNRMCRYGVWPQVHRIVKVTAGEAPFMVADRALRVPGVTPAVHFAAQSGDALIRSLMATGRFCMAQGVGASLHKGQTTLREISPSDSLHISVGSPRSRDEFDAHLDLYSPTPEHTGSSFCSNRPSMAALAHIGREVIPEGFRKLTGIPGVQVFPEPAAPPPVPPSPRQEPPPSDIVRLTWRGPRRGARPRTPSQAGAVLPVDVVTRIEHAVVEQVSPEALLPSHVRARLTRTRRAAETAGPTEEAAARYARDTAEQEAQTYPDARVFALALAEQLEQAGRSNAAFVKVVLPQYGTGDFGSRKAIAGEIRRIALTVRKFLPGRAQGVRSIVVVFGTGTATTRVDVPLP</sequence>
<dbReference type="EMBL" id="ALQA01000022">
    <property type="protein sequence ID" value="EJZ09479.1"/>
    <property type="molecule type" value="Genomic_DNA"/>
</dbReference>
<dbReference type="PATRIC" id="fig|1194972.3.peg.2488"/>
<proteinExistence type="predicted"/>
<evidence type="ECO:0000313" key="2">
    <source>
        <dbReference type="EMBL" id="EJZ09479.1"/>
    </source>
</evidence>
<organism evidence="2 3">
    <name type="scientific">Mycolicibacterium vaccae ATCC 25954</name>
    <dbReference type="NCBI Taxonomy" id="1194972"/>
    <lineage>
        <taxon>Bacteria</taxon>
        <taxon>Bacillati</taxon>
        <taxon>Actinomycetota</taxon>
        <taxon>Actinomycetes</taxon>
        <taxon>Mycobacteriales</taxon>
        <taxon>Mycobacteriaceae</taxon>
        <taxon>Mycolicibacterium</taxon>
    </lineage>
</organism>
<accession>K0VEK5</accession>